<proteinExistence type="predicted"/>
<evidence type="ECO:0000256" key="2">
    <source>
        <dbReference type="SAM" id="Phobius"/>
    </source>
</evidence>
<dbReference type="EMBL" id="QEFC01004195">
    <property type="protein sequence ID" value="KAE9445397.1"/>
    <property type="molecule type" value="Genomic_DNA"/>
</dbReference>
<dbReference type="InterPro" id="IPR006460">
    <property type="entry name" value="MIZ1-like_pln"/>
</dbReference>
<dbReference type="Pfam" id="PF04759">
    <property type="entry name" value="DUF617"/>
    <property type="match status" value="1"/>
</dbReference>
<feature type="compositionally biased region" description="Low complexity" evidence="1">
    <location>
        <begin position="1"/>
        <end position="15"/>
    </location>
</feature>
<comment type="caution">
    <text evidence="3">The sequence shown here is derived from an EMBL/GenBank/DDBJ whole genome shotgun (WGS) entry which is preliminary data.</text>
</comment>
<evidence type="ECO:0000256" key="1">
    <source>
        <dbReference type="SAM" id="MobiDB-lite"/>
    </source>
</evidence>
<feature type="compositionally biased region" description="Low complexity" evidence="1">
    <location>
        <begin position="324"/>
        <end position="335"/>
    </location>
</feature>
<dbReference type="GO" id="GO:0010274">
    <property type="term" value="P:hydrotropism"/>
    <property type="evidence" value="ECO:0007669"/>
    <property type="project" value="InterPro"/>
</dbReference>
<keyword evidence="2" id="KW-1133">Transmembrane helix</keyword>
<dbReference type="PANTHER" id="PTHR31696">
    <property type="entry name" value="PROTEIN MIZU-KUSSEI 1"/>
    <property type="match status" value="1"/>
</dbReference>
<sequence>MGDPKPTSSSATASSKPPPPPPPSQQTSLVQPSNKKKHKPVKAFRVFRSVFRSFPIISPMCKFPSLPGGALPDTHHRTSSAAGNRVTGTLFGYRKGRVNLSVQENPRTLPTLVVELAMQTNVLQREMSVGMVRIALECEKRPERDRTELLEEPLWNMYCNGKKSGYGVKREATEEDLQIMELLRAVSMGAGVLPGKSDVEGPDGELAYMRAHFERVVGSKDSETLYLLSPDGNNGPELSIFLVRNLKTPKFAMFDFGDDLFIGSHRIPWLVWIQLIVMLLLVILLYYFIAFALGLDPSPAAAAASSSAVLRRNETSRHRPPPIATAVSAATAASSRLNTAKVRNQSRA</sequence>
<reference evidence="3" key="1">
    <citation type="journal article" date="2019" name="Genome Biol. Evol.">
        <title>The Rhododendron genome and chromosomal organization provide insight into shared whole-genome duplications across the heath family (Ericaceae).</title>
        <authorList>
            <person name="Soza V.L."/>
            <person name="Lindsley D."/>
            <person name="Waalkes A."/>
            <person name="Ramage E."/>
            <person name="Patwardhan R.P."/>
            <person name="Burton J.N."/>
            <person name="Adey A."/>
            <person name="Kumar A."/>
            <person name="Qiu R."/>
            <person name="Shendure J."/>
            <person name="Hall B."/>
        </authorList>
    </citation>
    <scope>NUCLEOTIDE SEQUENCE</scope>
    <source>
        <strain evidence="3">RSF 1966-606</strain>
    </source>
</reference>
<feature type="non-terminal residue" evidence="3">
    <location>
        <position position="1"/>
    </location>
</feature>
<feature type="region of interest" description="Disordered" evidence="1">
    <location>
        <begin position="311"/>
        <end position="348"/>
    </location>
</feature>
<evidence type="ECO:0000313" key="3">
    <source>
        <dbReference type="EMBL" id="KAE9445397.1"/>
    </source>
</evidence>
<keyword evidence="2" id="KW-0812">Transmembrane</keyword>
<dbReference type="PANTHER" id="PTHR31696:SF4">
    <property type="entry name" value="OS08G0171800 PROTEIN"/>
    <property type="match status" value="1"/>
</dbReference>
<name>A0A6A4KQH2_9ERIC</name>
<gene>
    <name evidence="3" type="ORF">C3L33_22705</name>
</gene>
<feature type="region of interest" description="Disordered" evidence="1">
    <location>
        <begin position="1"/>
        <end position="41"/>
    </location>
</feature>
<keyword evidence="2" id="KW-0472">Membrane</keyword>
<evidence type="ECO:0008006" key="4">
    <source>
        <dbReference type="Google" id="ProtNLM"/>
    </source>
</evidence>
<feature type="transmembrane region" description="Helical" evidence="2">
    <location>
        <begin position="269"/>
        <end position="289"/>
    </location>
</feature>
<feature type="compositionally biased region" description="Polar residues" evidence="1">
    <location>
        <begin position="336"/>
        <end position="348"/>
    </location>
</feature>
<dbReference type="NCBIfam" id="TIGR01570">
    <property type="entry name" value="A_thal_3588"/>
    <property type="match status" value="1"/>
</dbReference>
<accession>A0A6A4KQH2</accession>
<dbReference type="OrthoDB" id="672310at2759"/>
<protein>
    <recommendedName>
        <fullName evidence="4">Protein MIZU-KUSSEI 1</fullName>
    </recommendedName>
</protein>
<dbReference type="AlphaFoldDB" id="A0A6A4KQH2"/>
<organism evidence="3">
    <name type="scientific">Rhododendron williamsianum</name>
    <dbReference type="NCBI Taxonomy" id="262921"/>
    <lineage>
        <taxon>Eukaryota</taxon>
        <taxon>Viridiplantae</taxon>
        <taxon>Streptophyta</taxon>
        <taxon>Embryophyta</taxon>
        <taxon>Tracheophyta</taxon>
        <taxon>Spermatophyta</taxon>
        <taxon>Magnoliopsida</taxon>
        <taxon>eudicotyledons</taxon>
        <taxon>Gunneridae</taxon>
        <taxon>Pentapetalae</taxon>
        <taxon>asterids</taxon>
        <taxon>Ericales</taxon>
        <taxon>Ericaceae</taxon>
        <taxon>Ericoideae</taxon>
        <taxon>Rhodoreae</taxon>
        <taxon>Rhododendron</taxon>
    </lineage>
</organism>